<gene>
    <name evidence="1" type="ORF">GPY51_22015</name>
</gene>
<comment type="caution">
    <text evidence="1">The sequence shown here is derived from an EMBL/GenBank/DDBJ whole genome shotgun (WGS) entry which is preliminary data.</text>
</comment>
<evidence type="ECO:0000313" key="1">
    <source>
        <dbReference type="EMBL" id="NDL41351.1"/>
    </source>
</evidence>
<name>A0A6L9JWR4_PHOLM</name>
<organism evidence="1 2">
    <name type="scientific">Photorhabdus laumondii subsp. laumondii</name>
    <name type="common">Photorhabdus luminescens subsp. laumondii</name>
    <dbReference type="NCBI Taxonomy" id="141679"/>
    <lineage>
        <taxon>Bacteria</taxon>
        <taxon>Pseudomonadati</taxon>
        <taxon>Pseudomonadota</taxon>
        <taxon>Gammaproteobacteria</taxon>
        <taxon>Enterobacterales</taxon>
        <taxon>Morganellaceae</taxon>
        <taxon>Photorhabdus</taxon>
    </lineage>
</organism>
<protein>
    <submittedName>
        <fullName evidence="1">Uncharacterized protein</fullName>
    </submittedName>
</protein>
<proteinExistence type="predicted"/>
<dbReference type="EMBL" id="WSFA01000079">
    <property type="protein sequence ID" value="NDL41351.1"/>
    <property type="molecule type" value="Genomic_DNA"/>
</dbReference>
<dbReference type="RefSeq" id="WP_162107719.1">
    <property type="nucleotide sequence ID" value="NZ_CAWPHK010000079.1"/>
</dbReference>
<accession>A0A6L9JWR4</accession>
<sequence>MSNELFGRDYKLTVKSVDDIELICTPPQQVKFSVINMPQNQVSTALITIYGVSEKYRQLIQKYDNNKDRYGTVVLSAGYINSSGMIFNGQINSVEVARDGVNVYVRLYCWSVKWNDAVIGKKWGNNTPAKEVLQDVALTFENPVEFIGDFSDLPVFSHGLTLPYTRSRDFLNQMKATWEYEWLLSQSRTAIIRNGSSRNTTHEISALNGMEGFPRWYRKDLEIDVKLDHRIQPADTIKITSEFWTINYSGMYQTGLQDMANTQRRTGKFNVLATSHQGDFWKDTWKTTITCLWNNQ</sequence>
<dbReference type="InterPro" id="IPR054496">
    <property type="entry name" value="E217_GP41"/>
</dbReference>
<dbReference type="Proteomes" id="UP000479300">
    <property type="component" value="Unassembled WGS sequence"/>
</dbReference>
<dbReference type="AlphaFoldDB" id="A0A6L9JWR4"/>
<reference evidence="1 2" key="1">
    <citation type="submission" date="2019-12" db="EMBL/GenBank/DDBJ databases">
        <title>Engineering Photorhabdus to improve their lethality against agricultural pests.</title>
        <authorList>
            <person name="Machado R.A.R."/>
        </authorList>
    </citation>
    <scope>NUCLEOTIDE SEQUENCE [LARGE SCALE GENOMIC DNA]</scope>
    <source>
        <strain evidence="1 2">EN01</strain>
    </source>
</reference>
<dbReference type="Pfam" id="PF22759">
    <property type="entry name" value="E217_GP41"/>
    <property type="match status" value="1"/>
</dbReference>
<evidence type="ECO:0000313" key="2">
    <source>
        <dbReference type="Proteomes" id="UP000479300"/>
    </source>
</evidence>